<evidence type="ECO:0000256" key="1">
    <source>
        <dbReference type="ARBA" id="ARBA00022649"/>
    </source>
</evidence>
<dbReference type="RefSeq" id="WP_069478890.1">
    <property type="nucleotide sequence ID" value="NZ_CP017111.1"/>
</dbReference>
<dbReference type="Pfam" id="PF15738">
    <property type="entry name" value="YafQ_toxin"/>
    <property type="match status" value="1"/>
</dbReference>
<evidence type="ECO:0000313" key="2">
    <source>
        <dbReference type="EMBL" id="AOO66349.1"/>
    </source>
</evidence>
<dbReference type="Proteomes" id="UP000094609">
    <property type="component" value="Chromosome"/>
</dbReference>
<dbReference type="Gene3D" id="3.30.2310.20">
    <property type="entry name" value="RelE-like"/>
    <property type="match status" value="1"/>
</dbReference>
<reference evidence="3" key="1">
    <citation type="submission" date="2016-08" db="EMBL/GenBank/DDBJ databases">
        <title>Complete genome sequence of the organohalide-respiring Epsilonproteobacterium Sulfurospirillum halorespirans.</title>
        <authorList>
            <person name="Goris T."/>
            <person name="Zimmermann J."/>
            <person name="Schenz B."/>
            <person name="Lemos M."/>
            <person name="Hackermueller J."/>
            <person name="Diekert G."/>
        </authorList>
    </citation>
    <scope>NUCLEOTIDE SEQUENCE [LARGE SCALE GENOMIC DNA]</scope>
    <source>
        <strain>DSM 13726</strain>
        <strain evidence="3">PCE-M2</strain>
    </source>
</reference>
<protein>
    <submittedName>
        <fullName evidence="2">HigB toxin protein</fullName>
    </submittedName>
</protein>
<dbReference type="NCBIfam" id="TIGR02385">
    <property type="entry name" value="RelE_StbE"/>
    <property type="match status" value="1"/>
</dbReference>
<dbReference type="PATRIC" id="fig|1193502.14.peg.2623"/>
<gene>
    <name evidence="2" type="ORF">SHALO_2590</name>
</gene>
<evidence type="ECO:0000313" key="3">
    <source>
        <dbReference type="Proteomes" id="UP000094609"/>
    </source>
</evidence>
<dbReference type="InterPro" id="IPR004386">
    <property type="entry name" value="Toxin_YafQ-like"/>
</dbReference>
<name>A0A1D7TMY0_9BACT</name>
<dbReference type="KEGG" id="shal:SHALO_2590"/>
<accession>A0A1D7TMY0</accession>
<keyword evidence="3" id="KW-1185">Reference proteome</keyword>
<proteinExistence type="predicted"/>
<dbReference type="InterPro" id="IPR035093">
    <property type="entry name" value="RelE/ParE_toxin_dom_sf"/>
</dbReference>
<organism evidence="2 3">
    <name type="scientific">Sulfurospirillum halorespirans DSM 13726</name>
    <dbReference type="NCBI Taxonomy" id="1193502"/>
    <lineage>
        <taxon>Bacteria</taxon>
        <taxon>Pseudomonadati</taxon>
        <taxon>Campylobacterota</taxon>
        <taxon>Epsilonproteobacteria</taxon>
        <taxon>Campylobacterales</taxon>
        <taxon>Sulfurospirillaceae</taxon>
        <taxon>Sulfurospirillum</taxon>
    </lineage>
</organism>
<sequence length="91" mass="10964">MAYEIRLSESYKKRLRKFIQSHKDMAVRYEKTIRTLQENPYHPSLRLHKLKGNLSEYFSISINIEYRIIMDFMIVDNVILLLDIGAHDEVY</sequence>
<keyword evidence="1" id="KW-1277">Toxin-antitoxin system</keyword>
<dbReference type="InterPro" id="IPR007712">
    <property type="entry name" value="RelE/ParE_toxin"/>
</dbReference>
<dbReference type="STRING" id="1193502.SHALO_2590"/>
<dbReference type="SUPFAM" id="SSF143011">
    <property type="entry name" value="RelE-like"/>
    <property type="match status" value="1"/>
</dbReference>
<dbReference type="EMBL" id="CP017111">
    <property type="protein sequence ID" value="AOO66349.1"/>
    <property type="molecule type" value="Genomic_DNA"/>
</dbReference>
<dbReference type="AlphaFoldDB" id="A0A1D7TMY0"/>